<comment type="caution">
    <text evidence="1">The sequence shown here is derived from an EMBL/GenBank/DDBJ whole genome shotgun (WGS) entry which is preliminary data.</text>
</comment>
<accession>A0A8T3AZE7</accession>
<evidence type="ECO:0000313" key="2">
    <source>
        <dbReference type="Proteomes" id="UP000829196"/>
    </source>
</evidence>
<keyword evidence="2" id="KW-1185">Reference proteome</keyword>
<dbReference type="EMBL" id="JAGYWB010000012">
    <property type="protein sequence ID" value="KAI0501461.1"/>
    <property type="molecule type" value="Genomic_DNA"/>
</dbReference>
<reference evidence="1" key="1">
    <citation type="journal article" date="2022" name="Front. Genet.">
        <title>Chromosome-Scale Assembly of the Dendrobium nobile Genome Provides Insights Into the Molecular Mechanism of the Biosynthesis of the Medicinal Active Ingredient of Dendrobium.</title>
        <authorList>
            <person name="Xu Q."/>
            <person name="Niu S.-C."/>
            <person name="Li K.-L."/>
            <person name="Zheng P.-J."/>
            <person name="Zhang X.-J."/>
            <person name="Jia Y."/>
            <person name="Liu Y."/>
            <person name="Niu Y.-X."/>
            <person name="Yu L.-H."/>
            <person name="Chen D.-F."/>
            <person name="Zhang G.-Q."/>
        </authorList>
    </citation>
    <scope>NUCLEOTIDE SEQUENCE</scope>
    <source>
        <tissue evidence="1">Leaf</tissue>
    </source>
</reference>
<dbReference type="Proteomes" id="UP000829196">
    <property type="component" value="Unassembled WGS sequence"/>
</dbReference>
<organism evidence="1 2">
    <name type="scientific">Dendrobium nobile</name>
    <name type="common">Orchid</name>
    <dbReference type="NCBI Taxonomy" id="94219"/>
    <lineage>
        <taxon>Eukaryota</taxon>
        <taxon>Viridiplantae</taxon>
        <taxon>Streptophyta</taxon>
        <taxon>Embryophyta</taxon>
        <taxon>Tracheophyta</taxon>
        <taxon>Spermatophyta</taxon>
        <taxon>Magnoliopsida</taxon>
        <taxon>Liliopsida</taxon>
        <taxon>Asparagales</taxon>
        <taxon>Orchidaceae</taxon>
        <taxon>Epidendroideae</taxon>
        <taxon>Malaxideae</taxon>
        <taxon>Dendrobiinae</taxon>
        <taxon>Dendrobium</taxon>
    </lineage>
</organism>
<name>A0A8T3AZE7_DENNO</name>
<dbReference type="AlphaFoldDB" id="A0A8T3AZE7"/>
<sequence length="86" mass="9616">MRLEPFVINGSSGCLRAFALPGLRASAAHQFLPWMSEATILFVEFYQVLPLESMIFSILFNLMDATSIKVVYSCLSALQVLLNLLF</sequence>
<evidence type="ECO:0000313" key="1">
    <source>
        <dbReference type="EMBL" id="KAI0501461.1"/>
    </source>
</evidence>
<protein>
    <submittedName>
        <fullName evidence="1">Uncharacterized protein</fullName>
    </submittedName>
</protein>
<proteinExistence type="predicted"/>
<gene>
    <name evidence="1" type="ORF">KFK09_016406</name>
</gene>